<evidence type="ECO:0000256" key="1">
    <source>
        <dbReference type="ARBA" id="ARBA00004604"/>
    </source>
</evidence>
<comment type="similarity">
    <text evidence="2">Belongs to the RRN7/TAF1B family.</text>
</comment>
<dbReference type="GO" id="GO:0042790">
    <property type="term" value="P:nucleolar large rRNA transcription by RNA polymerase I"/>
    <property type="evidence" value="ECO:0007669"/>
    <property type="project" value="TreeGrafter"/>
</dbReference>
<gene>
    <name evidence="15" type="primary">taf1b</name>
</gene>
<evidence type="ECO:0000256" key="7">
    <source>
        <dbReference type="ARBA" id="ARBA00023015"/>
    </source>
</evidence>
<evidence type="ECO:0000256" key="10">
    <source>
        <dbReference type="ARBA" id="ARBA00023242"/>
    </source>
</evidence>
<evidence type="ECO:0000259" key="14">
    <source>
        <dbReference type="Pfam" id="PF20645"/>
    </source>
</evidence>
<dbReference type="GO" id="GO:0005668">
    <property type="term" value="C:RNA polymerase transcription factor SL1 complex"/>
    <property type="evidence" value="ECO:0007669"/>
    <property type="project" value="TreeGrafter"/>
</dbReference>
<comment type="subcellular location">
    <subcellularLocation>
        <location evidence="1">Nucleus</location>
        <location evidence="1">Nucleolus</location>
    </subcellularLocation>
</comment>
<dbReference type="InterPro" id="IPR048540">
    <property type="entry name" value="Rrn7_cyclin_N"/>
</dbReference>
<keyword evidence="7" id="KW-0805">Transcription regulation</keyword>
<dbReference type="InterPro" id="IPR048538">
    <property type="entry name" value="Rrn7_cyclin_C"/>
</dbReference>
<dbReference type="InterPro" id="IPR021752">
    <property type="entry name" value="TF_Rrn7_Zf"/>
</dbReference>
<evidence type="ECO:0000256" key="8">
    <source>
        <dbReference type="ARBA" id="ARBA00023125"/>
    </source>
</evidence>
<dbReference type="OrthoDB" id="10069252at2759"/>
<evidence type="ECO:0000256" key="2">
    <source>
        <dbReference type="ARBA" id="ARBA00006899"/>
    </source>
</evidence>
<evidence type="ECO:0000313" key="16">
    <source>
        <dbReference type="Proteomes" id="UP000694680"/>
    </source>
</evidence>
<name>A0A8C5GXZ5_GOUWI</name>
<dbReference type="Proteomes" id="UP000694680">
    <property type="component" value="Unassembled WGS sequence"/>
</dbReference>
<dbReference type="Ensembl" id="ENSGWIT00000040362.1">
    <property type="protein sequence ID" value="ENSGWIP00000037058.1"/>
    <property type="gene ID" value="ENSGWIG00000019045.1"/>
</dbReference>
<dbReference type="GO" id="GO:0070860">
    <property type="term" value="C:RNA polymerase I core factor complex"/>
    <property type="evidence" value="ECO:0007669"/>
    <property type="project" value="InterPro"/>
</dbReference>
<keyword evidence="8" id="KW-0238">DNA-binding</keyword>
<dbReference type="AlphaFoldDB" id="A0A8C5GXZ5"/>
<feature type="domain" description="RRN7-type" evidence="12">
    <location>
        <begin position="9"/>
        <end position="39"/>
    </location>
</feature>
<evidence type="ECO:0000256" key="11">
    <source>
        <dbReference type="ARBA" id="ARBA00032500"/>
    </source>
</evidence>
<dbReference type="Pfam" id="PF11781">
    <property type="entry name" value="Zn_ribbon_RRN7"/>
    <property type="match status" value="1"/>
</dbReference>
<protein>
    <recommendedName>
        <fullName evidence="3">TATA box-binding protein-associated factor RNA polymerase I subunit B</fullName>
    </recommendedName>
    <alternativeName>
        <fullName evidence="11">TATA box-binding protein-associated factor 1B</fullName>
    </alternativeName>
</protein>
<dbReference type="GeneID" id="114458188"/>
<evidence type="ECO:0000256" key="9">
    <source>
        <dbReference type="ARBA" id="ARBA00023163"/>
    </source>
</evidence>
<evidence type="ECO:0000256" key="4">
    <source>
        <dbReference type="ARBA" id="ARBA00022723"/>
    </source>
</evidence>
<dbReference type="PANTHER" id="PTHR31576:SF2">
    <property type="entry name" value="TATA BOX-BINDING PROTEIN-ASSOCIATED FACTOR RNA POLYMERASE I SUBUNIT B"/>
    <property type="match status" value="1"/>
</dbReference>
<reference evidence="15" key="2">
    <citation type="submission" date="2025-09" db="UniProtKB">
        <authorList>
            <consortium name="Ensembl"/>
        </authorList>
    </citation>
    <scope>IDENTIFICATION</scope>
</reference>
<proteinExistence type="inferred from homology"/>
<dbReference type="Pfam" id="PF20644">
    <property type="entry name" value="Rrn7_cyclin_N"/>
    <property type="match status" value="1"/>
</dbReference>
<keyword evidence="10" id="KW-0539">Nucleus</keyword>
<dbReference type="GO" id="GO:0008270">
    <property type="term" value="F:zinc ion binding"/>
    <property type="evidence" value="ECO:0007669"/>
    <property type="project" value="UniProtKB-KW"/>
</dbReference>
<feature type="domain" description="Rrn7/TAF1B C-terminal cyclin" evidence="14">
    <location>
        <begin position="240"/>
        <end position="422"/>
    </location>
</feature>
<dbReference type="PANTHER" id="PTHR31576">
    <property type="entry name" value="TATA BOX-BINDING PROTEIN-ASSOCIATED FACTOR RNA POLYMERASE I SUBUNIT B"/>
    <property type="match status" value="1"/>
</dbReference>
<evidence type="ECO:0000259" key="13">
    <source>
        <dbReference type="Pfam" id="PF20644"/>
    </source>
</evidence>
<dbReference type="GO" id="GO:0001164">
    <property type="term" value="F:RNA polymerase I core promoter sequence-specific DNA binding"/>
    <property type="evidence" value="ECO:0007669"/>
    <property type="project" value="InterPro"/>
</dbReference>
<dbReference type="InterPro" id="IPR033599">
    <property type="entry name" value="TAF1B/Rrn7"/>
</dbReference>
<keyword evidence="5" id="KW-0863">Zinc-finger</keyword>
<reference evidence="15" key="1">
    <citation type="submission" date="2025-08" db="UniProtKB">
        <authorList>
            <consortium name="Ensembl"/>
        </authorList>
    </citation>
    <scope>IDENTIFICATION</scope>
</reference>
<dbReference type="RefSeq" id="XP_028296300.1">
    <property type="nucleotide sequence ID" value="XM_028440499.1"/>
</dbReference>
<evidence type="ECO:0000256" key="3">
    <source>
        <dbReference type="ARBA" id="ARBA00018994"/>
    </source>
</evidence>
<feature type="domain" description="Rrn7/TAF1B N-terminal cyclin" evidence="13">
    <location>
        <begin position="80"/>
        <end position="222"/>
    </location>
</feature>
<keyword evidence="6" id="KW-0862">Zinc</keyword>
<evidence type="ECO:0000256" key="6">
    <source>
        <dbReference type="ARBA" id="ARBA00022833"/>
    </source>
</evidence>
<dbReference type="CTD" id="9014"/>
<organism evidence="15 16">
    <name type="scientific">Gouania willdenowi</name>
    <name type="common">Blunt-snouted clingfish</name>
    <name type="synonym">Lepadogaster willdenowi</name>
    <dbReference type="NCBI Taxonomy" id="441366"/>
    <lineage>
        <taxon>Eukaryota</taxon>
        <taxon>Metazoa</taxon>
        <taxon>Chordata</taxon>
        <taxon>Craniata</taxon>
        <taxon>Vertebrata</taxon>
        <taxon>Euteleostomi</taxon>
        <taxon>Actinopterygii</taxon>
        <taxon>Neopterygii</taxon>
        <taxon>Teleostei</taxon>
        <taxon>Neoteleostei</taxon>
        <taxon>Acanthomorphata</taxon>
        <taxon>Ovalentaria</taxon>
        <taxon>Blenniimorphae</taxon>
        <taxon>Blenniiformes</taxon>
        <taxon>Gobiesocoidei</taxon>
        <taxon>Gobiesocidae</taxon>
        <taxon>Gobiesocinae</taxon>
        <taxon>Gouania</taxon>
    </lineage>
</organism>
<evidence type="ECO:0000256" key="5">
    <source>
        <dbReference type="ARBA" id="ARBA00022771"/>
    </source>
</evidence>
<evidence type="ECO:0000259" key="12">
    <source>
        <dbReference type="Pfam" id="PF11781"/>
    </source>
</evidence>
<keyword evidence="16" id="KW-1185">Reference proteome</keyword>
<dbReference type="Pfam" id="PF20645">
    <property type="entry name" value="Rrn7_cyclin_C"/>
    <property type="match status" value="1"/>
</dbReference>
<accession>A0A8C5GXZ5</accession>
<keyword evidence="9" id="KW-0804">Transcription</keyword>
<keyword evidence="4" id="KW-0479">Metal-binding</keyword>
<evidence type="ECO:0000313" key="15">
    <source>
        <dbReference type="Ensembl" id="ENSGWIP00000037058.1"/>
    </source>
</evidence>
<sequence>MDEEETAGFSEPCSQCSEVNWRISDEGRFYCHSCHTAIERTRDVVDLDFSQGSSRISNVSRGPRTKKQDHGVSWSWCEGFQFILQQQAEALIRLGVTSDFRDSTLWPLWTLYLQRSGQAFNDAPSRPSNQGAKSDSDGEEACQFYSVGGSSVPESGCDWSDWSGSFSPWRRRSHSEVMTMCKTLALIHVCVLWNRECVTLSHLLKLVRGGHVPFLRASELLPDRMKFVGKKALMFNVKSFPSHRSVLLDAQHLVHFLQLPVFPPISREHPLHLMTLTLCYLMDANLPDQLHQWVCRVEDLSQQGSASSTLKDKGSAPFPPPYDLQAAALIIVTMKLLFGLDDHTEWDLSNNLEDQSADVFSLRRWYRIVHCALLRAQNREEELTARRHWKPTVPMARTDKERHLVLKRKRISEQVQSCFHRLSSPPCNLVTSDGPSIFSFCWGDGASSDGPSLHHQTLTHTHTHPVYWHRPLQPCNVRRCTGGHFLSDEASLPRSFLWLLQLFSFLLRVSTAELHQETLKLERRVFGCRTPSQGGTDALQEPQRKKKVIDLHNKSL</sequence>